<gene>
    <name evidence="2" type="ORF">DFA_08182</name>
</gene>
<protein>
    <recommendedName>
        <fullName evidence="4">Countin-like protein</fullName>
    </recommendedName>
</protein>
<dbReference type="GeneID" id="14869923"/>
<accession>F4Q5D6</accession>
<dbReference type="EMBL" id="GL883021">
    <property type="protein sequence ID" value="EGG17195.1"/>
    <property type="molecule type" value="Genomic_DNA"/>
</dbReference>
<dbReference type="Proteomes" id="UP000007797">
    <property type="component" value="Unassembled WGS sequence"/>
</dbReference>
<feature type="chain" id="PRO_5003313762" description="Countin-like protein" evidence="1">
    <location>
        <begin position="20"/>
        <end position="218"/>
    </location>
</feature>
<proteinExistence type="predicted"/>
<evidence type="ECO:0000313" key="3">
    <source>
        <dbReference type="Proteomes" id="UP000007797"/>
    </source>
</evidence>
<name>F4Q5D6_CACFS</name>
<keyword evidence="3" id="KW-1185">Reference proteome</keyword>
<evidence type="ECO:0000313" key="2">
    <source>
        <dbReference type="EMBL" id="EGG17195.1"/>
    </source>
</evidence>
<organism evidence="2 3">
    <name type="scientific">Cavenderia fasciculata</name>
    <name type="common">Slime mold</name>
    <name type="synonym">Dictyostelium fasciculatum</name>
    <dbReference type="NCBI Taxonomy" id="261658"/>
    <lineage>
        <taxon>Eukaryota</taxon>
        <taxon>Amoebozoa</taxon>
        <taxon>Evosea</taxon>
        <taxon>Eumycetozoa</taxon>
        <taxon>Dictyostelia</taxon>
        <taxon>Acytosteliales</taxon>
        <taxon>Cavenderiaceae</taxon>
        <taxon>Cavenderia</taxon>
    </lineage>
</organism>
<evidence type="ECO:0000256" key="1">
    <source>
        <dbReference type="SAM" id="SignalP"/>
    </source>
</evidence>
<evidence type="ECO:0008006" key="4">
    <source>
        <dbReference type="Google" id="ProtNLM"/>
    </source>
</evidence>
<dbReference type="RefSeq" id="XP_004355679.1">
    <property type="nucleotide sequence ID" value="XM_004355626.1"/>
</dbReference>
<sequence>MFKEIIATLLIVAVAVSNSLQIIQDTPTCGTCVSNLADSFSAIQNIVVTNTSVNSCQNLCPLLGDYYSASCSLTCLAFGYTSFTNYIVYDTPDPIYVCQYAELCATNSNPTALITNFTTTPAYAPVGTDIQVTMQYTVTVGTGQSQIIIAGPSGNTFLQYERLLHQISGKDTISFLLSTLGDVPGVYSITGLVCAETCFSTAPGAATLSKSYYSYQLN</sequence>
<keyword evidence="1" id="KW-0732">Signal</keyword>
<dbReference type="AlphaFoldDB" id="F4Q5D6"/>
<feature type="signal peptide" evidence="1">
    <location>
        <begin position="1"/>
        <end position="19"/>
    </location>
</feature>
<dbReference type="KEGG" id="dfa:DFA_08182"/>
<reference evidence="3" key="1">
    <citation type="journal article" date="2011" name="Genome Res.">
        <title>Phylogeny-wide analysis of social amoeba genomes highlights ancient origins for complex intercellular communication.</title>
        <authorList>
            <person name="Heidel A.J."/>
            <person name="Lawal H.M."/>
            <person name="Felder M."/>
            <person name="Schilde C."/>
            <person name="Helps N.R."/>
            <person name="Tunggal B."/>
            <person name="Rivero F."/>
            <person name="John U."/>
            <person name="Schleicher M."/>
            <person name="Eichinger L."/>
            <person name="Platzer M."/>
            <person name="Noegel A.A."/>
            <person name="Schaap P."/>
            <person name="Gloeckner G."/>
        </authorList>
    </citation>
    <scope>NUCLEOTIDE SEQUENCE [LARGE SCALE GENOMIC DNA]</scope>
    <source>
        <strain evidence="3">SH3</strain>
    </source>
</reference>